<keyword evidence="4" id="KW-1185">Reference proteome</keyword>
<accession>A0A1H7G6R4</accession>
<dbReference type="OrthoDB" id="3536934at2"/>
<proteinExistence type="predicted"/>
<name>A0A1H7G6R4_9SPHI</name>
<reference evidence="4" key="1">
    <citation type="submission" date="2016-10" db="EMBL/GenBank/DDBJ databases">
        <authorList>
            <person name="Varghese N."/>
            <person name="Submissions S."/>
        </authorList>
    </citation>
    <scope>NUCLEOTIDE SEQUENCE [LARGE SCALE GENOMIC DNA]</scope>
    <source>
        <strain evidence="4">Jip14</strain>
    </source>
</reference>
<organism evidence="3 4">
    <name type="scientific">Parapedobacter koreensis</name>
    <dbReference type="NCBI Taxonomy" id="332977"/>
    <lineage>
        <taxon>Bacteria</taxon>
        <taxon>Pseudomonadati</taxon>
        <taxon>Bacteroidota</taxon>
        <taxon>Sphingobacteriia</taxon>
        <taxon>Sphingobacteriales</taxon>
        <taxon>Sphingobacteriaceae</taxon>
        <taxon>Parapedobacter</taxon>
    </lineage>
</organism>
<keyword evidence="1" id="KW-0472">Membrane</keyword>
<keyword evidence="1" id="KW-1133">Transmembrane helix</keyword>
<evidence type="ECO:0000256" key="1">
    <source>
        <dbReference type="SAM" id="Phobius"/>
    </source>
</evidence>
<dbReference type="STRING" id="332977.SAMN05421740_101591"/>
<dbReference type="Pfam" id="PF20349">
    <property type="entry name" value="DUF6644"/>
    <property type="match status" value="1"/>
</dbReference>
<protein>
    <recommendedName>
        <fullName evidence="2">DUF6644 domain-containing protein</fullName>
    </recommendedName>
</protein>
<evidence type="ECO:0000259" key="2">
    <source>
        <dbReference type="Pfam" id="PF20349"/>
    </source>
</evidence>
<dbReference type="InterPro" id="IPR046586">
    <property type="entry name" value="DUF6644"/>
</dbReference>
<feature type="domain" description="DUF6644" evidence="2">
    <location>
        <begin position="8"/>
        <end position="161"/>
    </location>
</feature>
<dbReference type="EMBL" id="FNZR01000001">
    <property type="protein sequence ID" value="SEK33754.1"/>
    <property type="molecule type" value="Genomic_DNA"/>
</dbReference>
<feature type="transmembrane region" description="Helical" evidence="1">
    <location>
        <begin position="69"/>
        <end position="89"/>
    </location>
</feature>
<gene>
    <name evidence="3" type="ORF">SAMN05421740_101591</name>
</gene>
<dbReference type="AlphaFoldDB" id="A0A1H7G6R4"/>
<evidence type="ECO:0000313" key="3">
    <source>
        <dbReference type="EMBL" id="SEK33754.1"/>
    </source>
</evidence>
<keyword evidence="1" id="KW-0812">Transmembrane</keyword>
<evidence type="ECO:0000313" key="4">
    <source>
        <dbReference type="Proteomes" id="UP000198916"/>
    </source>
</evidence>
<feature type="transmembrane region" description="Helical" evidence="1">
    <location>
        <begin position="26"/>
        <end position="49"/>
    </location>
</feature>
<feature type="transmembrane region" description="Helical" evidence="1">
    <location>
        <begin position="141"/>
        <end position="161"/>
    </location>
</feature>
<feature type="transmembrane region" description="Helical" evidence="1">
    <location>
        <begin position="101"/>
        <end position="121"/>
    </location>
</feature>
<dbReference type="Proteomes" id="UP000198916">
    <property type="component" value="Unassembled WGS sequence"/>
</dbReference>
<sequence length="162" mass="17990">MHATVSHFFEWLENTPLAISIRQSLWAYPALEIIHIVGIVMLVGAAFLFDLRLLGFSKNLPLPILSRHLLPWSARGLLVIIPSGMLLFLTNATSLAFDPTFWLKLVLLGAAGLNALVFHQIIINRHIKPKIQESPPFGAKICALFSIIVWIAVIACGRLLAY</sequence>